<dbReference type="Proteomes" id="UP001215598">
    <property type="component" value="Unassembled WGS sequence"/>
</dbReference>
<evidence type="ECO:0000313" key="3">
    <source>
        <dbReference type="EMBL" id="KAJ7758064.1"/>
    </source>
</evidence>
<organism evidence="3 4">
    <name type="scientific">Mycena metata</name>
    <dbReference type="NCBI Taxonomy" id="1033252"/>
    <lineage>
        <taxon>Eukaryota</taxon>
        <taxon>Fungi</taxon>
        <taxon>Dikarya</taxon>
        <taxon>Basidiomycota</taxon>
        <taxon>Agaricomycotina</taxon>
        <taxon>Agaricomycetes</taxon>
        <taxon>Agaricomycetidae</taxon>
        <taxon>Agaricales</taxon>
        <taxon>Marasmiineae</taxon>
        <taxon>Mycenaceae</taxon>
        <taxon>Mycena</taxon>
    </lineage>
</organism>
<protein>
    <recommendedName>
        <fullName evidence="2">CxC2-like cysteine cluster KDZ transposase-associated domain-containing protein</fullName>
    </recommendedName>
</protein>
<reference evidence="3" key="1">
    <citation type="submission" date="2023-03" db="EMBL/GenBank/DDBJ databases">
        <title>Massive genome expansion in bonnet fungi (Mycena s.s.) driven by repeated elements and novel gene families across ecological guilds.</title>
        <authorList>
            <consortium name="Lawrence Berkeley National Laboratory"/>
            <person name="Harder C.B."/>
            <person name="Miyauchi S."/>
            <person name="Viragh M."/>
            <person name="Kuo A."/>
            <person name="Thoen E."/>
            <person name="Andreopoulos B."/>
            <person name="Lu D."/>
            <person name="Skrede I."/>
            <person name="Drula E."/>
            <person name="Henrissat B."/>
            <person name="Morin E."/>
            <person name="Kohler A."/>
            <person name="Barry K."/>
            <person name="LaButti K."/>
            <person name="Morin E."/>
            <person name="Salamov A."/>
            <person name="Lipzen A."/>
            <person name="Mereny Z."/>
            <person name="Hegedus B."/>
            <person name="Baldrian P."/>
            <person name="Stursova M."/>
            <person name="Weitz H."/>
            <person name="Taylor A."/>
            <person name="Grigoriev I.V."/>
            <person name="Nagy L.G."/>
            <person name="Martin F."/>
            <person name="Kauserud H."/>
        </authorList>
    </citation>
    <scope>NUCLEOTIDE SEQUENCE</scope>
    <source>
        <strain evidence="3">CBHHK182m</strain>
    </source>
</reference>
<evidence type="ECO:0000259" key="2">
    <source>
        <dbReference type="Pfam" id="PF18803"/>
    </source>
</evidence>
<accession>A0AAD7J9N7</accession>
<dbReference type="Pfam" id="PF18803">
    <property type="entry name" value="CxC2"/>
    <property type="match status" value="1"/>
</dbReference>
<feature type="domain" description="CxC2-like cysteine cluster KDZ transposase-associated" evidence="2">
    <location>
        <begin position="213"/>
        <end position="290"/>
    </location>
</feature>
<feature type="region of interest" description="Disordered" evidence="1">
    <location>
        <begin position="42"/>
        <end position="62"/>
    </location>
</feature>
<dbReference type="AlphaFoldDB" id="A0AAD7J9N7"/>
<name>A0AAD7J9N7_9AGAR</name>
<keyword evidence="4" id="KW-1185">Reference proteome</keyword>
<proteinExistence type="predicted"/>
<dbReference type="InterPro" id="IPR041457">
    <property type="entry name" value="CxC2_KDZ-assoc"/>
</dbReference>
<evidence type="ECO:0000256" key="1">
    <source>
        <dbReference type="SAM" id="MobiDB-lite"/>
    </source>
</evidence>
<dbReference type="EMBL" id="JARKIB010000043">
    <property type="protein sequence ID" value="KAJ7758064.1"/>
    <property type="molecule type" value="Genomic_DNA"/>
</dbReference>
<evidence type="ECO:0000313" key="4">
    <source>
        <dbReference type="Proteomes" id="UP001215598"/>
    </source>
</evidence>
<gene>
    <name evidence="3" type="ORF">B0H16DRAFT_1721174</name>
</gene>
<feature type="compositionally biased region" description="Polar residues" evidence="1">
    <location>
        <begin position="52"/>
        <end position="62"/>
    </location>
</feature>
<sequence length="292" mass="32092">MPDLQDLNGEESDTVVASSDVQSWFYIGPNGNKRAILGEISSATDTGGDENQPATLGENQPRTLTEIDTADDNATHCDICQNTLGPQAHAGTRAFRCHTCVLSIQCEMCCSQSHLIWGSPEGVHALQEWDNAARKWGPFRTIADLMSSMTKLCGACNTILAGPYTMLPVGTVMCLDCGPRLFCADCCKAEHEMRPLHITREWELDGGWRAASLAELGMEYHFGHNRRPCVWPMEPVAVLMVIAENGLHKIMVKYCGCGGFERGALGWWRQIEDMGWYRAGIISSAICSTFPS</sequence>
<comment type="caution">
    <text evidence="3">The sequence shown here is derived from an EMBL/GenBank/DDBJ whole genome shotgun (WGS) entry which is preliminary data.</text>
</comment>